<reference evidence="1 2" key="1">
    <citation type="submission" date="2011-07" db="EMBL/GenBank/DDBJ databases">
        <authorList>
            <person name="Harkins D.M."/>
            <person name="Madupu R."/>
            <person name="Durkin A.S."/>
            <person name="Torralba M."/>
            <person name="Methe B."/>
            <person name="Sutton G.G."/>
            <person name="Nelson K.E."/>
        </authorList>
    </citation>
    <scope>NUCLEOTIDE SEQUENCE [LARGE SCALE GENOMIC DNA]</scope>
    <source>
        <strain evidence="1 2">HK 85</strain>
    </source>
</reference>
<dbReference type="Gene3D" id="3.90.1720.10">
    <property type="entry name" value="endopeptidase domain like (from Nostoc punctiforme)"/>
    <property type="match status" value="1"/>
</dbReference>
<dbReference type="Pfam" id="PF05708">
    <property type="entry name" value="Peptidase_C92"/>
    <property type="match status" value="1"/>
</dbReference>
<proteinExistence type="predicted"/>
<gene>
    <name evidence="1" type="ORF">HMPREF9952_1555</name>
</gene>
<organism evidence="1 2">
    <name type="scientific">Haemophilus pittmaniae HK 85</name>
    <dbReference type="NCBI Taxonomy" id="1035188"/>
    <lineage>
        <taxon>Bacteria</taxon>
        <taxon>Pseudomonadati</taxon>
        <taxon>Pseudomonadota</taxon>
        <taxon>Gammaproteobacteria</taxon>
        <taxon>Pasteurellales</taxon>
        <taxon>Pasteurellaceae</taxon>
        <taxon>Haemophilus</taxon>
    </lineage>
</organism>
<name>F9Q795_9PAST</name>
<dbReference type="AlphaFoldDB" id="F9Q795"/>
<sequence>MHYSKKSIISKLIRLGTKSDYSHVLMVYGYSSFIHADNMGVYSYNFQRLLFNQNDRVLVLRLKEQYRDKIDDICENLKSEVGKVYGTISALNSWLNKSLLTRIEDPETVQFCSKLIAESFNRAGLIISENPKTCFPVDIASSDLFEKAEGCLRECLPEEIEFAKTESPQEKQAKTFTNILVDIKKEINVNILTFSEADDYLLENPMFDEKMKEIYLRNDYEEFERIELEKILIDMIRFHIFINIYLKYVKGIGMHC</sequence>
<accession>F9Q795</accession>
<protein>
    <submittedName>
        <fullName evidence="1">Uncharacterized protein</fullName>
    </submittedName>
</protein>
<dbReference type="RefSeq" id="WP_007241885.1">
    <property type="nucleotide sequence ID" value="NZ_AFUV01000005.1"/>
</dbReference>
<evidence type="ECO:0000313" key="2">
    <source>
        <dbReference type="Proteomes" id="UP000006235"/>
    </source>
</evidence>
<evidence type="ECO:0000313" key="1">
    <source>
        <dbReference type="EMBL" id="EGV06630.1"/>
    </source>
</evidence>
<dbReference type="Proteomes" id="UP000006235">
    <property type="component" value="Unassembled WGS sequence"/>
</dbReference>
<dbReference type="STRING" id="1035188.HMPREF9952_1555"/>
<comment type="caution">
    <text evidence="1">The sequence shown here is derived from an EMBL/GenBank/DDBJ whole genome shotgun (WGS) entry which is preliminary data.</text>
</comment>
<dbReference type="SUPFAM" id="SSF54001">
    <property type="entry name" value="Cysteine proteinases"/>
    <property type="match status" value="1"/>
</dbReference>
<dbReference type="InterPro" id="IPR024453">
    <property type="entry name" value="Peptidase_C92"/>
</dbReference>
<dbReference type="InterPro" id="IPR038765">
    <property type="entry name" value="Papain-like_cys_pep_sf"/>
</dbReference>
<dbReference type="EMBL" id="AFUV01000005">
    <property type="protein sequence ID" value="EGV06630.1"/>
    <property type="molecule type" value="Genomic_DNA"/>
</dbReference>